<dbReference type="Pfam" id="PF13598">
    <property type="entry name" value="DUF4139"/>
    <property type="match status" value="1"/>
</dbReference>
<accession>A0A8S0WRS2</accession>
<dbReference type="InterPro" id="IPR037291">
    <property type="entry name" value="DUF4139"/>
</dbReference>
<dbReference type="AlphaFoldDB" id="A0A8S0WRS2"/>
<reference evidence="3 4" key="1">
    <citation type="submission" date="2020-01" db="EMBL/GenBank/DDBJ databases">
        <authorList>
            <person name="Gupta K D."/>
        </authorList>
    </citation>
    <scope>NUCLEOTIDE SEQUENCE [LARGE SCALE GENOMIC DNA]</scope>
</reference>
<evidence type="ECO:0000259" key="2">
    <source>
        <dbReference type="Pfam" id="PF13600"/>
    </source>
</evidence>
<evidence type="ECO:0000313" key="3">
    <source>
        <dbReference type="EMBL" id="CAA7263842.1"/>
    </source>
</evidence>
<keyword evidence="4" id="KW-1185">Reference proteome</keyword>
<dbReference type="PANTHER" id="PTHR31005:SF8">
    <property type="entry name" value="DUF4139 DOMAIN-CONTAINING PROTEIN"/>
    <property type="match status" value="1"/>
</dbReference>
<dbReference type="Proteomes" id="UP000467700">
    <property type="component" value="Unassembled WGS sequence"/>
</dbReference>
<gene>
    <name evidence="3" type="ORF">AAE3_LOCUS6086</name>
</gene>
<feature type="domain" description="DUF4140" evidence="2">
    <location>
        <begin position="27"/>
        <end position="119"/>
    </location>
</feature>
<protein>
    <submittedName>
        <fullName evidence="3">Uncharacterized protein</fullName>
    </submittedName>
</protein>
<dbReference type="Pfam" id="PF13600">
    <property type="entry name" value="DUF4140"/>
    <property type="match status" value="1"/>
</dbReference>
<dbReference type="InterPro" id="IPR025554">
    <property type="entry name" value="DUF4140"/>
</dbReference>
<dbReference type="OrthoDB" id="10068793at2759"/>
<dbReference type="PANTHER" id="PTHR31005">
    <property type="entry name" value="DUF4139 DOMAIN-CONTAINING PROTEIN"/>
    <property type="match status" value="1"/>
</dbReference>
<proteinExistence type="predicted"/>
<dbReference type="EMBL" id="CACVBS010000041">
    <property type="protein sequence ID" value="CAA7263842.1"/>
    <property type="molecule type" value="Genomic_DNA"/>
</dbReference>
<name>A0A8S0WRS2_CYCAE</name>
<sequence>MTTDTPLLPTVNIVELNAQEDGRISHVSLFFNRAEVTRLFQFAASAGANNLVVSKLPDVLENDTIRVERRGSGTIHDISVVRAPWSEAATSELLISLRNQEADLQRAVARCRKCQSSIERYASGLTTEHVNVAELVAALETYEAATKKYDDQLVDLQKSLGLFRTQISDEENRLVEDNDTWSDLRKIAYIGFHSETSGSVQLSLTYFVKVRAAAWNAKYDIRVSTESEADNSIRVFYKAAVTQTTGESWLDVPLTLETASPSSGVTLPTISPWRLNCGRLLRLCPWNDLPRENGTADSWMWRRR</sequence>
<comment type="caution">
    <text evidence="3">The sequence shown here is derived from an EMBL/GenBank/DDBJ whole genome shotgun (WGS) entry which is preliminary data.</text>
</comment>
<dbReference type="NCBIfam" id="TIGR02231">
    <property type="entry name" value="mucoidy inhibitor MuiA family protein"/>
    <property type="match status" value="1"/>
</dbReference>
<organism evidence="3 4">
    <name type="scientific">Cyclocybe aegerita</name>
    <name type="common">Black poplar mushroom</name>
    <name type="synonym">Agrocybe aegerita</name>
    <dbReference type="NCBI Taxonomy" id="1973307"/>
    <lineage>
        <taxon>Eukaryota</taxon>
        <taxon>Fungi</taxon>
        <taxon>Dikarya</taxon>
        <taxon>Basidiomycota</taxon>
        <taxon>Agaricomycotina</taxon>
        <taxon>Agaricomycetes</taxon>
        <taxon>Agaricomycetidae</taxon>
        <taxon>Agaricales</taxon>
        <taxon>Agaricineae</taxon>
        <taxon>Bolbitiaceae</taxon>
        <taxon>Cyclocybe</taxon>
    </lineage>
</organism>
<feature type="domain" description="DUF4139" evidence="1">
    <location>
        <begin position="206"/>
        <end position="295"/>
    </location>
</feature>
<evidence type="ECO:0000313" key="4">
    <source>
        <dbReference type="Proteomes" id="UP000467700"/>
    </source>
</evidence>
<evidence type="ECO:0000259" key="1">
    <source>
        <dbReference type="Pfam" id="PF13598"/>
    </source>
</evidence>
<dbReference type="InterPro" id="IPR011935">
    <property type="entry name" value="CHP02231"/>
</dbReference>